<dbReference type="InterPro" id="IPR013783">
    <property type="entry name" value="Ig-like_fold"/>
</dbReference>
<evidence type="ECO:0000256" key="9">
    <source>
        <dbReference type="ARBA" id="ARBA00022824"/>
    </source>
</evidence>
<feature type="coiled-coil region" evidence="19">
    <location>
        <begin position="1292"/>
        <end position="1473"/>
    </location>
</feature>
<feature type="compositionally biased region" description="Basic and acidic residues" evidence="20">
    <location>
        <begin position="1697"/>
        <end position="1706"/>
    </location>
</feature>
<keyword evidence="24" id="KW-1185">Reference proteome</keyword>
<dbReference type="GO" id="GO:0070971">
    <property type="term" value="C:endoplasmic reticulum exit site"/>
    <property type="evidence" value="ECO:0007669"/>
    <property type="project" value="TreeGrafter"/>
</dbReference>
<evidence type="ECO:0000256" key="12">
    <source>
        <dbReference type="ARBA" id="ARBA00022989"/>
    </source>
</evidence>
<dbReference type="Gene3D" id="2.60.40.10">
    <property type="entry name" value="Immunoglobulins"/>
    <property type="match status" value="1"/>
</dbReference>
<feature type="compositionally biased region" description="Polar residues" evidence="20">
    <location>
        <begin position="900"/>
        <end position="918"/>
    </location>
</feature>
<keyword evidence="6" id="KW-0597">Phosphoprotein</keyword>
<dbReference type="SMART" id="SM00326">
    <property type="entry name" value="SH3"/>
    <property type="match status" value="1"/>
</dbReference>
<dbReference type="Gene3D" id="2.30.30.40">
    <property type="entry name" value="SH3 Domains"/>
    <property type="match status" value="1"/>
</dbReference>
<evidence type="ECO:0000256" key="8">
    <source>
        <dbReference type="ARBA" id="ARBA00022729"/>
    </source>
</evidence>
<keyword evidence="2 18" id="KW-0728">SH3 domain</keyword>
<evidence type="ECO:0000256" key="7">
    <source>
        <dbReference type="ARBA" id="ARBA00022692"/>
    </source>
</evidence>
<feature type="compositionally biased region" description="Basic and acidic residues" evidence="20">
    <location>
        <begin position="717"/>
        <end position="737"/>
    </location>
</feature>
<evidence type="ECO:0000256" key="14">
    <source>
        <dbReference type="ARBA" id="ARBA00023136"/>
    </source>
</evidence>
<evidence type="ECO:0000256" key="4">
    <source>
        <dbReference type="ARBA" id="ARBA00022481"/>
    </source>
</evidence>
<evidence type="ECO:0000256" key="15">
    <source>
        <dbReference type="ARBA" id="ARBA00023180"/>
    </source>
</evidence>
<evidence type="ECO:0000256" key="6">
    <source>
        <dbReference type="ARBA" id="ARBA00022553"/>
    </source>
</evidence>
<organism evidence="23 24">
    <name type="scientific">Alosa alosa</name>
    <name type="common">allis shad</name>
    <dbReference type="NCBI Taxonomy" id="278164"/>
    <lineage>
        <taxon>Eukaryota</taxon>
        <taxon>Metazoa</taxon>
        <taxon>Chordata</taxon>
        <taxon>Craniata</taxon>
        <taxon>Vertebrata</taxon>
        <taxon>Euteleostomi</taxon>
        <taxon>Actinopterygii</taxon>
        <taxon>Neopterygii</taxon>
        <taxon>Teleostei</taxon>
        <taxon>Clupei</taxon>
        <taxon>Clupeiformes</taxon>
        <taxon>Clupeoidei</taxon>
        <taxon>Clupeidae</taxon>
        <taxon>Alosa</taxon>
    </lineage>
</organism>
<dbReference type="PANTHER" id="PTHR23158">
    <property type="entry name" value="MELANOMA INHIBITORY ACTIVITY-RELATED"/>
    <property type="match status" value="1"/>
</dbReference>
<evidence type="ECO:0000256" key="21">
    <source>
        <dbReference type="SAM" id="SignalP"/>
    </source>
</evidence>
<reference evidence="23" key="1">
    <citation type="submission" date="2020-10" db="EMBL/GenBank/DDBJ databases">
        <title>Chromosome-scale genome assembly of the Allis shad, Alosa alosa.</title>
        <authorList>
            <person name="Margot Z."/>
            <person name="Christophe K."/>
            <person name="Cabau C."/>
            <person name="Louis A."/>
            <person name="Berthelot C."/>
            <person name="Parey E."/>
            <person name="Roest Crollius H."/>
            <person name="Montfort J."/>
            <person name="Robinson-Rechavi M."/>
            <person name="Bucao C."/>
            <person name="Bouchez O."/>
            <person name="Gislard M."/>
            <person name="Lluch J."/>
            <person name="Milhes M."/>
            <person name="Lampietro C."/>
            <person name="Lopez Roques C."/>
            <person name="Donnadieu C."/>
            <person name="Braasch I."/>
            <person name="Desvignes T."/>
            <person name="Postlethwait J."/>
            <person name="Bobe J."/>
            <person name="Guiguen Y."/>
        </authorList>
    </citation>
    <scope>NUCLEOTIDE SEQUENCE</scope>
    <source>
        <strain evidence="23">M-15738</strain>
        <tissue evidence="23">Blood</tissue>
    </source>
</reference>
<dbReference type="GO" id="GO:0006887">
    <property type="term" value="P:exocytosis"/>
    <property type="evidence" value="ECO:0007669"/>
    <property type="project" value="UniProtKB-KW"/>
</dbReference>
<feature type="region of interest" description="Disordered" evidence="20">
    <location>
        <begin position="1099"/>
        <end position="1156"/>
    </location>
</feature>
<comment type="similarity">
    <text evidence="16">Belongs to the MIA/OTOR family. Tango1 subfamily.</text>
</comment>
<feature type="region of interest" description="Disordered" evidence="20">
    <location>
        <begin position="824"/>
        <end position="926"/>
    </location>
</feature>
<feature type="signal peptide" evidence="21">
    <location>
        <begin position="1"/>
        <end position="30"/>
    </location>
</feature>
<evidence type="ECO:0000256" key="2">
    <source>
        <dbReference type="ARBA" id="ARBA00022443"/>
    </source>
</evidence>
<feature type="region of interest" description="Disordered" evidence="20">
    <location>
        <begin position="1680"/>
        <end position="1966"/>
    </location>
</feature>
<dbReference type="GO" id="GO:0005789">
    <property type="term" value="C:endoplasmic reticulum membrane"/>
    <property type="evidence" value="ECO:0007669"/>
    <property type="project" value="UniProtKB-SubCell"/>
</dbReference>
<dbReference type="FunFam" id="2.30.30.40:FF:000162">
    <property type="entry name" value="MIA SH3 domain ER export factor 3"/>
    <property type="match status" value="1"/>
</dbReference>
<feature type="compositionally biased region" description="Pro residues" evidence="20">
    <location>
        <begin position="1737"/>
        <end position="1752"/>
    </location>
</feature>
<keyword evidence="14" id="KW-0472">Membrane</keyword>
<dbReference type="GO" id="GO:0009306">
    <property type="term" value="P:protein secretion"/>
    <property type="evidence" value="ECO:0007669"/>
    <property type="project" value="TreeGrafter"/>
</dbReference>
<keyword evidence="10" id="KW-0931">ER-Golgi transport</keyword>
<keyword evidence="5" id="KW-0268">Exocytosis</keyword>
<feature type="compositionally biased region" description="Basic and acidic residues" evidence="20">
    <location>
        <begin position="1715"/>
        <end position="1724"/>
    </location>
</feature>
<sequence length="1976" mass="221679">MRLGLVNMERRNGRFYVILCLIAAFSFTVAQDASWEQTPRPDEIWTTLRTSMQHARPSNFWGPAPTTLRPSMQHARPSDFWRPAPGPGSSPEPQWMRDAKALCIPPAPQCSSAETSFILSFDIGLRMARKDSFALAVLPQEQYLAYGTSLTTVAKEEIFALATLPIQQCPVTPCSAMLTDILVDPMNPTLSLPIATNYGKQDKQQASTHQSSAELQSWSLSQRSCFLGGDTWAQPVWESRELGGDFTKTLPWNNVDSKLQKWPFQATVTESFNALLPQVITLSPGTSLSLPVSFRPPERYKYLDTTEFQGKEDTFQVSLQATVPSFVHELTERVQLPSCAAHHGGQTTFTFHDASELRTGAHWELGIPVQLSSESGVLAPGEEAQVTVLLRPLEVCVYQLKASCAFGDQGEKSCSMLLQGMSMFRNTYLETSAPGEKESSRLLEFGTVAFDCSQEKHFEICNPSPVNSSFHLSHLQHPPLLQSVFDCSVHKGLAAQGSSLQVPVRFSPVHSSSVEYLSRSSPVALSKQRIKPTGSSSVVSNLRSTDPTRGRQRLQGVRTMLPGLRSLDRRFSDFKRCADDECSMLLCRGKASNDFSGPDCRFLSFKKGETIYVYYKLSGQRSDVWAGSVGSRFGYFPKELLTINHIYTEKEIEVSAEETDFVCFDSGLDKFESYNIDQLLSYSESQAASEDASVESTEIEDTPTVTEEVVSSQDDTPPERDRGDIVEEESEHFLREPDPEELSLGPSDTSFSDDEAANTSETSMAEQDEEENPKDYTDVHSENSAEAESSDKVTVLKPDIESTEQIAKAKKELNGIVDSWSTEHVHQLFEDEREPKDGSPLDPEDPNPDVPGDAEPLDDDLIFEEGGESIFGEDSLDQLTEEAPSSQDDDKLEEDEKTAFIQSPMQPSEAPSENSTEAKSSDQDKVTEVKRKIIEQLTKAKKELTEYSDRVLRLTLIRDHFKDQEMERFQKFLSLKHLIRIEAMFQDLEQELKSVRLSPTDSSEDIERTLEAILEASETSILDEIEKMLDSREHRNQKEMEASMFDEEAAILDDFQELAFTLRQKYSTVSDSVPLVAKHEPVTEEADLHEVVEDSVNNFTLTEPDEPNDIGKVEHQHTSEPSTHGNLPHSPDLDIEEDGGHRNKDSQASPKEPDEIQIGPQAILENPLDVEFGVPWEVERPPSGSIDRHVSDFHEDGPKSDTSSTSVFAEMRSTLQFISQYWQYIGQYAEMLVATLPEEWRPGPNFHGLPWEPVLVTVAVGILTLIAFFWKTILAVRSRRYQITEKQLSERIKKMFNEKSETAIKMAELKKQAIEWEKRLKDSEKSQKSLLQENKELKKMLKEVNEQQKVLTEKMKTQDQTLDAEQRRMQGMKDTLSKSNQTVESLQQSITSYQKELAKVQILMDESKLREDALKAEMKASEKENNKLKELKNSLQRDLKEWEEKHKDLNEKIRVFQRTQKELEDALAHKENEIDIMTDCIAELRSLEALEADDSHGDKGLANGDTTAAKRNETMRAHIKQMMDVSRVKATLSVIEDERNRFMAKLLEEEKIRQNLEEQVQKLEHDRSELESDKSQLENQHKTLEQKLEIMSEMYQQKESALHQKLTREELDRKEKESKLSEVDKKTLKAAEEVEIHKRRIQEIEEEMEKTERFNKNLIASLEKKSHDNWLAARAAERALTEEKRESARLRQSLQVTEEKIHEKYRSLPKPASVHADHALRRGGDSYGPSPVSGGAPSPPPMIDGPGRPPSAPVGRRSEPLGPRPPSDPHGRYADHGYAPPPRHDMYAPRTSSPTDGSQTAPVPVEAEAEASTETPDAISRSQGPGSLLVSPIRDSPGPIMPPKVHGPPPPGGRPPMGPAPPNGLPPPMMRPNGHPPMKSPAPMGHEPRFGPPPPLSDPHFGPPGYGPRPGPMSGPPYGPLPPPFMRGPTPPMRDYPPMGPAYGPDYPYPPRHPSPGAMLPPPSEPCLLVQCRIPA</sequence>
<dbReference type="Proteomes" id="UP000823561">
    <property type="component" value="Chromosome 8"/>
</dbReference>
<evidence type="ECO:0000256" key="10">
    <source>
        <dbReference type="ARBA" id="ARBA00022892"/>
    </source>
</evidence>
<evidence type="ECO:0000256" key="18">
    <source>
        <dbReference type="PROSITE-ProRule" id="PRU00192"/>
    </source>
</evidence>
<evidence type="ECO:0000259" key="22">
    <source>
        <dbReference type="PROSITE" id="PS50002"/>
    </source>
</evidence>
<dbReference type="CDD" id="cd11893">
    <property type="entry name" value="SH3_MIA3"/>
    <property type="match status" value="1"/>
</dbReference>
<keyword evidence="12" id="KW-1133">Transmembrane helix</keyword>
<keyword evidence="3" id="KW-0813">Transport</keyword>
<evidence type="ECO:0000256" key="20">
    <source>
        <dbReference type="SAM" id="MobiDB-lite"/>
    </source>
</evidence>
<feature type="compositionally biased region" description="Polar residues" evidence="20">
    <location>
        <begin position="1790"/>
        <end position="1799"/>
    </location>
</feature>
<evidence type="ECO:0000256" key="1">
    <source>
        <dbReference type="ARBA" id="ARBA00004389"/>
    </source>
</evidence>
<keyword evidence="8 21" id="KW-0732">Signal</keyword>
<comment type="caution">
    <text evidence="23">The sequence shown here is derived from an EMBL/GenBank/DDBJ whole genome shotgun (WGS) entry which is preliminary data.</text>
</comment>
<proteinExistence type="inferred from homology"/>
<dbReference type="InterPro" id="IPR001452">
    <property type="entry name" value="SH3_domain"/>
</dbReference>
<evidence type="ECO:0000256" key="3">
    <source>
        <dbReference type="ARBA" id="ARBA00022448"/>
    </source>
</evidence>
<feature type="compositionally biased region" description="Basic and acidic residues" evidence="20">
    <location>
        <begin position="1109"/>
        <end position="1118"/>
    </location>
</feature>
<evidence type="ECO:0000256" key="11">
    <source>
        <dbReference type="ARBA" id="ARBA00022927"/>
    </source>
</evidence>
<feature type="compositionally biased region" description="Low complexity" evidence="20">
    <location>
        <begin position="1800"/>
        <end position="1816"/>
    </location>
</feature>
<dbReference type="InterPro" id="IPR036028">
    <property type="entry name" value="SH3-like_dom_sf"/>
</dbReference>
<feature type="compositionally biased region" description="Acidic residues" evidence="20">
    <location>
        <begin position="855"/>
        <end position="867"/>
    </location>
</feature>
<dbReference type="PANTHER" id="PTHR23158:SF54">
    <property type="entry name" value="TRANSPORT AND GOLGI ORGANIZATION PROTEIN 1 HOMOLOG"/>
    <property type="match status" value="1"/>
</dbReference>
<feature type="chain" id="PRO_5043484661" description="Transport and Golgi organization protein 1 homolog" evidence="21">
    <location>
        <begin position="31"/>
        <end position="1976"/>
    </location>
</feature>
<keyword evidence="7" id="KW-0812">Transmembrane</keyword>
<evidence type="ECO:0000256" key="17">
    <source>
        <dbReference type="ARBA" id="ARBA00068894"/>
    </source>
</evidence>
<feature type="region of interest" description="Disordered" evidence="20">
    <location>
        <begin position="685"/>
        <end position="798"/>
    </location>
</feature>
<dbReference type="GO" id="GO:0006888">
    <property type="term" value="P:endoplasmic reticulum to Golgi vesicle-mediated transport"/>
    <property type="evidence" value="ECO:0007669"/>
    <property type="project" value="TreeGrafter"/>
</dbReference>
<evidence type="ECO:0000256" key="5">
    <source>
        <dbReference type="ARBA" id="ARBA00022483"/>
    </source>
</evidence>
<keyword evidence="4" id="KW-0488">Methylation</keyword>
<evidence type="ECO:0000256" key="19">
    <source>
        <dbReference type="SAM" id="Coils"/>
    </source>
</evidence>
<comment type="subcellular location">
    <subcellularLocation>
        <location evidence="1">Endoplasmic reticulum membrane</location>
        <topology evidence="1">Single-pass membrane protein</topology>
    </subcellularLocation>
</comment>
<feature type="compositionally biased region" description="Basic and acidic residues" evidence="20">
    <location>
        <begin position="824"/>
        <end position="839"/>
    </location>
</feature>
<name>A0AAV6GU28_9TELE</name>
<feature type="domain" description="SH3" evidence="22">
    <location>
        <begin position="584"/>
        <end position="646"/>
    </location>
</feature>
<feature type="compositionally biased region" description="Pro residues" evidence="20">
    <location>
        <begin position="1890"/>
        <end position="1940"/>
    </location>
</feature>
<evidence type="ECO:0000313" key="24">
    <source>
        <dbReference type="Proteomes" id="UP000823561"/>
    </source>
</evidence>
<gene>
    <name evidence="23" type="ORF">AALO_G00114890</name>
</gene>
<keyword evidence="11" id="KW-0653">Protein transport</keyword>
<feature type="compositionally biased region" description="Pro residues" evidence="20">
    <location>
        <begin position="1947"/>
        <end position="1965"/>
    </location>
</feature>
<evidence type="ECO:0000313" key="23">
    <source>
        <dbReference type="EMBL" id="KAG5277205.1"/>
    </source>
</evidence>
<accession>A0AAV6GU28</accession>
<feature type="compositionally biased region" description="Basic and acidic residues" evidence="20">
    <location>
        <begin position="773"/>
        <end position="783"/>
    </location>
</feature>
<dbReference type="PROSITE" id="PS50002">
    <property type="entry name" value="SH3"/>
    <property type="match status" value="1"/>
</dbReference>
<dbReference type="Pfam" id="PF07653">
    <property type="entry name" value="SH3_2"/>
    <property type="match status" value="1"/>
</dbReference>
<dbReference type="EMBL" id="JADWDJ010000008">
    <property type="protein sequence ID" value="KAG5277205.1"/>
    <property type="molecule type" value="Genomic_DNA"/>
</dbReference>
<protein>
    <recommendedName>
        <fullName evidence="17">Transport and Golgi organization protein 1 homolog</fullName>
    </recommendedName>
</protein>
<keyword evidence="15" id="KW-0325">Glycoprotein</keyword>
<dbReference type="GO" id="GO:0048731">
    <property type="term" value="P:system development"/>
    <property type="evidence" value="ECO:0007669"/>
    <property type="project" value="UniProtKB-ARBA"/>
</dbReference>
<feature type="compositionally biased region" description="Basic and acidic residues" evidence="20">
    <location>
        <begin position="1680"/>
        <end position="1689"/>
    </location>
</feature>
<dbReference type="InterPro" id="IPR051500">
    <property type="entry name" value="cTAGE_MIA/OTOR"/>
</dbReference>
<keyword evidence="13 19" id="KW-0175">Coiled coil</keyword>
<evidence type="ECO:0000256" key="16">
    <source>
        <dbReference type="ARBA" id="ARBA00061139"/>
    </source>
</evidence>
<evidence type="ECO:0000256" key="13">
    <source>
        <dbReference type="ARBA" id="ARBA00023054"/>
    </source>
</evidence>
<feature type="compositionally biased region" description="Pro residues" evidence="20">
    <location>
        <begin position="1839"/>
        <end position="1880"/>
    </location>
</feature>
<dbReference type="GO" id="GO:0035459">
    <property type="term" value="P:vesicle cargo loading"/>
    <property type="evidence" value="ECO:0007669"/>
    <property type="project" value="TreeGrafter"/>
</dbReference>
<keyword evidence="9" id="KW-0256">Endoplasmic reticulum</keyword>
<dbReference type="SUPFAM" id="SSF50044">
    <property type="entry name" value="SH3-domain"/>
    <property type="match status" value="1"/>
</dbReference>
<feature type="compositionally biased region" description="Polar residues" evidence="20">
    <location>
        <begin position="703"/>
        <end position="715"/>
    </location>
</feature>